<evidence type="ECO:0000313" key="3">
    <source>
        <dbReference type="Proteomes" id="UP001313282"/>
    </source>
</evidence>
<dbReference type="Proteomes" id="UP001313282">
    <property type="component" value="Unassembled WGS sequence"/>
</dbReference>
<feature type="region of interest" description="Disordered" evidence="1">
    <location>
        <begin position="43"/>
        <end position="64"/>
    </location>
</feature>
<evidence type="ECO:0000313" key="2">
    <source>
        <dbReference type="EMBL" id="KAK6336857.1"/>
    </source>
</evidence>
<gene>
    <name evidence="2" type="ORF">TWF718_009646</name>
</gene>
<feature type="region of interest" description="Disordered" evidence="1">
    <location>
        <begin position="228"/>
        <end position="297"/>
    </location>
</feature>
<name>A0AAN8MSU6_9PEZI</name>
<sequence>MSKPMISQPPEMYDNNIVGPEEVAYMEELGLFIPTDNRTRMISPSTITFSDPTSDSSSSSSLSWRSFTPQNLIDGAGLFSSADIHETRDFVEIPVFLQSKETIEAIGFNKEKAHAIWALWEKLPDDERIPSTFIRFVLDVITEETFGQKALIAGDNWGPYMDTLGISSSLKEAILLPEYEDIRFTASCQFWILDSVEWAYHALASLRRRFEDTRRHFESLGLKGGEKMQLPRTKSISKGPSLLSPRSRKQKSSVHGGSQARDSYPGADAASSQFRFDGGSDSPGEQHEIKKEESTESTLDQISTKLYRATTLDRALKFYNEHTGVVEELEFGSSPGDLGGRTELTYWTPQREVADKYAGWLKRKLKLAIVIITEVEISEKLVKSLEPVYLWATTNESMNPKFQEFTWLCRNGKDHHRIPPHLRYLLDCNLLIANILTHPDATYIKMDKWEGINRSHLLKFEVDGQVNLGIQWVFRSTKARAAFTEHCHKKVKQYDLNMLTIATVLAMTDQVGNPYSQFGSA</sequence>
<dbReference type="AlphaFoldDB" id="A0AAN8MSU6"/>
<organism evidence="2 3">
    <name type="scientific">Orbilia javanica</name>
    <dbReference type="NCBI Taxonomy" id="47235"/>
    <lineage>
        <taxon>Eukaryota</taxon>
        <taxon>Fungi</taxon>
        <taxon>Dikarya</taxon>
        <taxon>Ascomycota</taxon>
        <taxon>Pezizomycotina</taxon>
        <taxon>Orbiliomycetes</taxon>
        <taxon>Orbiliales</taxon>
        <taxon>Orbiliaceae</taxon>
        <taxon>Orbilia</taxon>
    </lineage>
</organism>
<protein>
    <submittedName>
        <fullName evidence="2">Uncharacterized protein</fullName>
    </submittedName>
</protein>
<reference evidence="2 3" key="1">
    <citation type="submission" date="2019-10" db="EMBL/GenBank/DDBJ databases">
        <authorList>
            <person name="Palmer J.M."/>
        </authorList>
    </citation>
    <scope>NUCLEOTIDE SEQUENCE [LARGE SCALE GENOMIC DNA]</scope>
    <source>
        <strain evidence="2 3">TWF718</strain>
    </source>
</reference>
<dbReference type="EMBL" id="JAVHNR010000007">
    <property type="protein sequence ID" value="KAK6336857.1"/>
    <property type="molecule type" value="Genomic_DNA"/>
</dbReference>
<proteinExistence type="predicted"/>
<comment type="caution">
    <text evidence="2">The sequence shown here is derived from an EMBL/GenBank/DDBJ whole genome shotgun (WGS) entry which is preliminary data.</text>
</comment>
<feature type="compositionally biased region" description="Basic and acidic residues" evidence="1">
    <location>
        <begin position="284"/>
        <end position="294"/>
    </location>
</feature>
<accession>A0AAN8MSU6</accession>
<keyword evidence="3" id="KW-1185">Reference proteome</keyword>
<evidence type="ECO:0000256" key="1">
    <source>
        <dbReference type="SAM" id="MobiDB-lite"/>
    </source>
</evidence>